<evidence type="ECO:0000256" key="8">
    <source>
        <dbReference type="ARBA" id="ARBA00048090"/>
    </source>
</evidence>
<evidence type="ECO:0000256" key="10">
    <source>
        <dbReference type="SAM" id="MobiDB-lite"/>
    </source>
</evidence>
<evidence type="ECO:0000256" key="5">
    <source>
        <dbReference type="ARBA" id="ARBA00022741"/>
    </source>
</evidence>
<evidence type="ECO:0000256" key="2">
    <source>
        <dbReference type="ARBA" id="ARBA00008420"/>
    </source>
</evidence>
<evidence type="ECO:0000256" key="3">
    <source>
        <dbReference type="ARBA" id="ARBA00012054"/>
    </source>
</evidence>
<evidence type="ECO:0000256" key="7">
    <source>
        <dbReference type="ARBA" id="ARBA00022840"/>
    </source>
</evidence>
<dbReference type="PANTHER" id="PTHR43442">
    <property type="entry name" value="GLUCONOKINASE-RELATED"/>
    <property type="match status" value="1"/>
</dbReference>
<evidence type="ECO:0000256" key="6">
    <source>
        <dbReference type="ARBA" id="ARBA00022777"/>
    </source>
</evidence>
<evidence type="ECO:0000256" key="1">
    <source>
        <dbReference type="ARBA" id="ARBA00004761"/>
    </source>
</evidence>
<dbReference type="Pfam" id="PF13671">
    <property type="entry name" value="AAA_33"/>
    <property type="match status" value="1"/>
</dbReference>
<organism evidence="11 12">
    <name type="scientific">Kitasatospora arboriphila</name>
    <dbReference type="NCBI Taxonomy" id="258052"/>
    <lineage>
        <taxon>Bacteria</taxon>
        <taxon>Bacillati</taxon>
        <taxon>Actinomycetota</taxon>
        <taxon>Actinomycetes</taxon>
        <taxon>Kitasatosporales</taxon>
        <taxon>Streptomycetaceae</taxon>
        <taxon>Kitasatospora</taxon>
    </lineage>
</organism>
<evidence type="ECO:0000313" key="11">
    <source>
        <dbReference type="EMBL" id="GAA1078086.1"/>
    </source>
</evidence>
<dbReference type="EMBL" id="BAAALD010000013">
    <property type="protein sequence ID" value="GAA1078086.1"/>
    <property type="molecule type" value="Genomic_DNA"/>
</dbReference>
<protein>
    <recommendedName>
        <fullName evidence="3 9">Gluconokinase</fullName>
        <ecNumber evidence="3 9">2.7.1.12</ecNumber>
    </recommendedName>
</protein>
<dbReference type="PANTHER" id="PTHR43442:SF3">
    <property type="entry name" value="GLUCONOKINASE-RELATED"/>
    <property type="match status" value="1"/>
</dbReference>
<accession>A0ABP4E105</accession>
<comment type="catalytic activity">
    <reaction evidence="8 9">
        <text>D-gluconate + ATP = 6-phospho-D-gluconate + ADP + H(+)</text>
        <dbReference type="Rhea" id="RHEA:19433"/>
        <dbReference type="ChEBI" id="CHEBI:15378"/>
        <dbReference type="ChEBI" id="CHEBI:18391"/>
        <dbReference type="ChEBI" id="CHEBI:30616"/>
        <dbReference type="ChEBI" id="CHEBI:58759"/>
        <dbReference type="ChEBI" id="CHEBI:456216"/>
        <dbReference type="EC" id="2.7.1.12"/>
    </reaction>
</comment>
<comment type="pathway">
    <text evidence="1">Carbohydrate acid metabolism.</text>
</comment>
<evidence type="ECO:0000256" key="4">
    <source>
        <dbReference type="ARBA" id="ARBA00022679"/>
    </source>
</evidence>
<proteinExistence type="inferred from homology"/>
<dbReference type="InterPro" id="IPR027417">
    <property type="entry name" value="P-loop_NTPase"/>
</dbReference>
<comment type="caution">
    <text evidence="11">The sequence shown here is derived from an EMBL/GenBank/DDBJ whole genome shotgun (WGS) entry which is preliminary data.</text>
</comment>
<dbReference type="NCBIfam" id="TIGR01313">
    <property type="entry name" value="therm_gnt_kin"/>
    <property type="match status" value="1"/>
</dbReference>
<feature type="compositionally biased region" description="Low complexity" evidence="10">
    <location>
        <begin position="198"/>
        <end position="209"/>
    </location>
</feature>
<evidence type="ECO:0000256" key="9">
    <source>
        <dbReference type="RuleBase" id="RU363066"/>
    </source>
</evidence>
<keyword evidence="12" id="KW-1185">Reference proteome</keyword>
<dbReference type="RefSeq" id="WP_344623149.1">
    <property type="nucleotide sequence ID" value="NZ_BAAALD010000013.1"/>
</dbReference>
<dbReference type="SUPFAM" id="SSF52540">
    <property type="entry name" value="P-loop containing nucleoside triphosphate hydrolases"/>
    <property type="match status" value="1"/>
</dbReference>
<dbReference type="Gene3D" id="3.40.50.300">
    <property type="entry name" value="P-loop containing nucleotide triphosphate hydrolases"/>
    <property type="match status" value="1"/>
</dbReference>
<reference evidence="12" key="1">
    <citation type="journal article" date="2019" name="Int. J. Syst. Evol. Microbiol.">
        <title>The Global Catalogue of Microorganisms (GCM) 10K type strain sequencing project: providing services to taxonomists for standard genome sequencing and annotation.</title>
        <authorList>
            <consortium name="The Broad Institute Genomics Platform"/>
            <consortium name="The Broad Institute Genome Sequencing Center for Infectious Disease"/>
            <person name="Wu L."/>
            <person name="Ma J."/>
        </authorList>
    </citation>
    <scope>NUCLEOTIDE SEQUENCE [LARGE SCALE GENOMIC DNA]</scope>
    <source>
        <strain evidence="12">JCM 13002</strain>
    </source>
</reference>
<feature type="compositionally biased region" description="Basic and acidic residues" evidence="10">
    <location>
        <begin position="178"/>
        <end position="190"/>
    </location>
</feature>
<dbReference type="EC" id="2.7.1.12" evidence="3 9"/>
<name>A0ABP4E105_9ACTN</name>
<comment type="similarity">
    <text evidence="2 9">Belongs to the gluconokinase GntK/GntV family.</text>
</comment>
<dbReference type="InterPro" id="IPR006001">
    <property type="entry name" value="Therm_gnt_kin"/>
</dbReference>
<keyword evidence="6 9" id="KW-0418">Kinase</keyword>
<gene>
    <name evidence="11" type="ORF">GCM10009663_19980</name>
</gene>
<sequence>MEAAPAPLVVVVMGVSSSGKSTLGSALAARLGVPFLEGDALHSPENVHKMAAGRPLTDEDREPWLAALTDRIRQWADAGRSGVVTCSALKRAYRDRFRRTGARIWFLELDLDPEVAARRIAARTDHFMPPGLLDSQYAALEPLAADEPGTRVSTAGSAARTLAAAIEALARGPARPVPDARLRSPSRDPRSSVGEDGPGPAAAPGRGSG</sequence>
<evidence type="ECO:0000313" key="12">
    <source>
        <dbReference type="Proteomes" id="UP001499987"/>
    </source>
</evidence>
<dbReference type="CDD" id="cd02021">
    <property type="entry name" value="GntK"/>
    <property type="match status" value="1"/>
</dbReference>
<keyword evidence="4 9" id="KW-0808">Transferase</keyword>
<keyword evidence="7 9" id="KW-0067">ATP-binding</keyword>
<dbReference type="Proteomes" id="UP001499987">
    <property type="component" value="Unassembled WGS sequence"/>
</dbReference>
<keyword evidence="5 9" id="KW-0547">Nucleotide-binding</keyword>
<feature type="region of interest" description="Disordered" evidence="10">
    <location>
        <begin position="173"/>
        <end position="209"/>
    </location>
</feature>